<feature type="transmembrane region" description="Helical" evidence="8">
    <location>
        <begin position="394"/>
        <end position="411"/>
    </location>
</feature>
<evidence type="ECO:0000259" key="9">
    <source>
        <dbReference type="PROSITE" id="PS50850"/>
    </source>
</evidence>
<dbReference type="PANTHER" id="PTHR43791">
    <property type="entry name" value="PERMEASE-RELATED"/>
    <property type="match status" value="1"/>
</dbReference>
<keyword evidence="4 8" id="KW-1133">Transmembrane helix</keyword>
<evidence type="ECO:0000256" key="8">
    <source>
        <dbReference type="SAM" id="Phobius"/>
    </source>
</evidence>
<proteinExistence type="inferred from homology"/>
<evidence type="ECO:0000256" key="3">
    <source>
        <dbReference type="ARBA" id="ARBA00022692"/>
    </source>
</evidence>
<dbReference type="SUPFAM" id="SSF103473">
    <property type="entry name" value="MFS general substrate transporter"/>
    <property type="match status" value="1"/>
</dbReference>
<dbReference type="OrthoDB" id="6730379at2759"/>
<keyword evidence="2" id="KW-0813">Transport</keyword>
<evidence type="ECO:0000256" key="1">
    <source>
        <dbReference type="ARBA" id="ARBA00004141"/>
    </source>
</evidence>
<dbReference type="InterPro" id="IPR020846">
    <property type="entry name" value="MFS_dom"/>
</dbReference>
<dbReference type="GO" id="GO:0033229">
    <property type="term" value="F:cysteine transmembrane transporter activity"/>
    <property type="evidence" value="ECO:0007669"/>
    <property type="project" value="TreeGrafter"/>
</dbReference>
<feature type="domain" description="Major facilitator superfamily (MFS) profile" evidence="9">
    <location>
        <begin position="98"/>
        <end position="511"/>
    </location>
</feature>
<dbReference type="Gene3D" id="1.20.1250.20">
    <property type="entry name" value="MFS general substrate transporter like domains"/>
    <property type="match status" value="2"/>
</dbReference>
<evidence type="ECO:0000256" key="6">
    <source>
        <dbReference type="ARBA" id="ARBA00037968"/>
    </source>
</evidence>
<feature type="transmembrane region" description="Helical" evidence="8">
    <location>
        <begin position="453"/>
        <end position="473"/>
    </location>
</feature>
<feature type="transmembrane region" description="Helical" evidence="8">
    <location>
        <begin position="363"/>
        <end position="382"/>
    </location>
</feature>
<comment type="caution">
    <text evidence="10">The sequence shown here is derived from an EMBL/GenBank/DDBJ whole genome shotgun (WGS) entry which is preliminary data.</text>
</comment>
<evidence type="ECO:0000256" key="5">
    <source>
        <dbReference type="ARBA" id="ARBA00023136"/>
    </source>
</evidence>
<dbReference type="Pfam" id="PF07690">
    <property type="entry name" value="MFS_1"/>
    <property type="match status" value="1"/>
</dbReference>
<reference evidence="10" key="1">
    <citation type="journal article" date="2021" name="Nat. Commun.">
        <title>Genetic determinants of endophytism in the Arabidopsis root mycobiome.</title>
        <authorList>
            <person name="Mesny F."/>
            <person name="Miyauchi S."/>
            <person name="Thiergart T."/>
            <person name="Pickel B."/>
            <person name="Atanasova L."/>
            <person name="Karlsson M."/>
            <person name="Huettel B."/>
            <person name="Barry K.W."/>
            <person name="Haridas S."/>
            <person name="Chen C."/>
            <person name="Bauer D."/>
            <person name="Andreopoulos W."/>
            <person name="Pangilinan J."/>
            <person name="LaButti K."/>
            <person name="Riley R."/>
            <person name="Lipzen A."/>
            <person name="Clum A."/>
            <person name="Drula E."/>
            <person name="Henrissat B."/>
            <person name="Kohler A."/>
            <person name="Grigoriev I.V."/>
            <person name="Martin F.M."/>
            <person name="Hacquard S."/>
        </authorList>
    </citation>
    <scope>NUCLEOTIDE SEQUENCE</scope>
    <source>
        <strain evidence="10">MPI-CAGE-CH-0243</strain>
    </source>
</reference>
<feature type="transmembrane region" description="Helical" evidence="8">
    <location>
        <begin position="222"/>
        <end position="246"/>
    </location>
</feature>
<protein>
    <submittedName>
        <fullName evidence="10">Major facilitator superfamily domain-containing protein</fullName>
    </submittedName>
</protein>
<dbReference type="InterPro" id="IPR011701">
    <property type="entry name" value="MFS"/>
</dbReference>
<feature type="compositionally biased region" description="Polar residues" evidence="7">
    <location>
        <begin position="1"/>
        <end position="11"/>
    </location>
</feature>
<gene>
    <name evidence="10" type="ORF">B0J11DRAFT_610984</name>
</gene>
<feature type="transmembrane region" description="Helical" evidence="8">
    <location>
        <begin position="189"/>
        <end position="210"/>
    </location>
</feature>
<dbReference type="PROSITE" id="PS50850">
    <property type="entry name" value="MFS"/>
    <property type="match status" value="1"/>
</dbReference>
<dbReference type="PANTHER" id="PTHR43791:SF63">
    <property type="entry name" value="HIGH AFFINITY CYSTEINE TRANSPORTER"/>
    <property type="match status" value="1"/>
</dbReference>
<feature type="transmembrane region" description="Helical" evidence="8">
    <location>
        <begin position="324"/>
        <end position="351"/>
    </location>
</feature>
<feature type="region of interest" description="Disordered" evidence="7">
    <location>
        <begin position="1"/>
        <end position="29"/>
    </location>
</feature>
<keyword evidence="3 8" id="KW-0812">Transmembrane</keyword>
<sequence length="551" mass="61314">MPQIPTLHSQASPVPHPPTSPRPRIQHTCSPANMADKKQLDHSENLDITQIEQAHLPDQVSKRAKRADDETARYAEGDPIHIDEATNKRLFWKINRRILGVMLVTYFCQSLDKGTLGFSSIMGIQKDAHLVGQQYSWLGTILYMGILAGEYPQNFLLQKLPVAKFLSANVICWGAVVACSAAAKNFGSLMAVRFLLGLFESCVQPVFIILTSMWYTREEQSILTALWYCMTGVQLMVGGLLAYGISHYNGGVIYSWQLLFMVLGLLTVVWGVCIGIILPDSPMSAKCFSEEDKRLMVERIRHNETGIQNREYKRYQIVEALTDPFVWCCVLLITVANLVIGGLGVFSNLIIKAFGYTLLQTQLLNIAQGAVTIIIMLSSAYLSQKWGQTCFTMLIWSIPPVIGTAVIIAIAPSKTNAGGLLIAFYCTQFFLAQGNMIISLVSRNIAGQTKKSTAITMTFVGWAASNMAAPQIFRQHDAPRYIRGFVVHMVVYGVYAGLVVLTRAILMKRNRDKRRAAAETVGEQAADEKITHSMAFSDLTDLENPDFRYVY</sequence>
<keyword evidence="11" id="KW-1185">Reference proteome</keyword>
<evidence type="ECO:0000313" key="11">
    <source>
        <dbReference type="Proteomes" id="UP000700596"/>
    </source>
</evidence>
<dbReference type="AlphaFoldDB" id="A0A9P9IYB2"/>
<feature type="transmembrane region" description="Helical" evidence="8">
    <location>
        <begin position="417"/>
        <end position="441"/>
    </location>
</feature>
<evidence type="ECO:0000256" key="4">
    <source>
        <dbReference type="ARBA" id="ARBA00022989"/>
    </source>
</evidence>
<dbReference type="FunFam" id="1.20.1250.20:FF:000064">
    <property type="entry name" value="MFS allantoate transporter"/>
    <property type="match status" value="1"/>
</dbReference>
<dbReference type="Proteomes" id="UP000700596">
    <property type="component" value="Unassembled WGS sequence"/>
</dbReference>
<feature type="transmembrane region" description="Helical" evidence="8">
    <location>
        <begin position="485"/>
        <end position="506"/>
    </location>
</feature>
<comment type="subcellular location">
    <subcellularLocation>
        <location evidence="1">Membrane</location>
        <topology evidence="1">Multi-pass membrane protein</topology>
    </subcellularLocation>
</comment>
<dbReference type="EMBL" id="JAGMWT010000002">
    <property type="protein sequence ID" value="KAH7134944.1"/>
    <property type="molecule type" value="Genomic_DNA"/>
</dbReference>
<feature type="transmembrane region" description="Helical" evidence="8">
    <location>
        <begin position="258"/>
        <end position="278"/>
    </location>
</feature>
<keyword evidence="5 8" id="KW-0472">Membrane</keyword>
<evidence type="ECO:0000256" key="2">
    <source>
        <dbReference type="ARBA" id="ARBA00022448"/>
    </source>
</evidence>
<accession>A0A9P9IYB2</accession>
<name>A0A9P9IYB2_9PLEO</name>
<comment type="similarity">
    <text evidence="6">Belongs to the major facilitator superfamily. Allantoate permease family.</text>
</comment>
<dbReference type="GO" id="GO:0016020">
    <property type="term" value="C:membrane"/>
    <property type="evidence" value="ECO:0007669"/>
    <property type="project" value="UniProtKB-SubCell"/>
</dbReference>
<evidence type="ECO:0000313" key="10">
    <source>
        <dbReference type="EMBL" id="KAH7134944.1"/>
    </source>
</evidence>
<dbReference type="InterPro" id="IPR036259">
    <property type="entry name" value="MFS_trans_sf"/>
</dbReference>
<organism evidence="10 11">
    <name type="scientific">Dendryphion nanum</name>
    <dbReference type="NCBI Taxonomy" id="256645"/>
    <lineage>
        <taxon>Eukaryota</taxon>
        <taxon>Fungi</taxon>
        <taxon>Dikarya</taxon>
        <taxon>Ascomycota</taxon>
        <taxon>Pezizomycotina</taxon>
        <taxon>Dothideomycetes</taxon>
        <taxon>Pleosporomycetidae</taxon>
        <taxon>Pleosporales</taxon>
        <taxon>Torulaceae</taxon>
        <taxon>Dendryphion</taxon>
    </lineage>
</organism>
<evidence type="ECO:0000256" key="7">
    <source>
        <dbReference type="SAM" id="MobiDB-lite"/>
    </source>
</evidence>